<keyword evidence="1" id="KW-0547">Nucleotide-binding</keyword>
<dbReference type="PROSITE" id="PS50975">
    <property type="entry name" value="ATP_GRASP"/>
    <property type="match status" value="1"/>
</dbReference>
<dbReference type="Gene3D" id="3.30.470.20">
    <property type="entry name" value="ATP-grasp fold, B domain"/>
    <property type="match status" value="1"/>
</dbReference>
<dbReference type="Proteomes" id="UP001387100">
    <property type="component" value="Unassembled WGS sequence"/>
</dbReference>
<evidence type="ECO:0000259" key="2">
    <source>
        <dbReference type="PROSITE" id="PS50975"/>
    </source>
</evidence>
<dbReference type="InterPro" id="IPR011761">
    <property type="entry name" value="ATP-grasp"/>
</dbReference>
<dbReference type="EMBL" id="JBBIAA010000018">
    <property type="protein sequence ID" value="MEJ5946233.1"/>
    <property type="molecule type" value="Genomic_DNA"/>
</dbReference>
<keyword evidence="1" id="KW-0067">ATP-binding</keyword>
<dbReference type="RefSeq" id="WP_339575617.1">
    <property type="nucleotide sequence ID" value="NZ_JBBIAA010000018.1"/>
</dbReference>
<evidence type="ECO:0000313" key="4">
    <source>
        <dbReference type="Proteomes" id="UP001387100"/>
    </source>
</evidence>
<protein>
    <recommendedName>
        <fullName evidence="2">ATP-grasp domain-containing protein</fullName>
    </recommendedName>
</protein>
<accession>A0ABU8RMQ5</accession>
<comment type="caution">
    <text evidence="3">The sequence shown here is derived from an EMBL/GenBank/DDBJ whole genome shotgun (WGS) entry which is preliminary data.</text>
</comment>
<evidence type="ECO:0000313" key="3">
    <source>
        <dbReference type="EMBL" id="MEJ5946233.1"/>
    </source>
</evidence>
<sequence>MRRPSPPAPPAPPVQPVVLGGDIGAYSLARAAHEAYGVRTTVVSSFATGPVRRSRVVDHVVEPGVDEPEVAVAVLRRLADRHEAEGSGAPLLLLGSADRAVRLLVENRADLEDRYVLPYVGRDLLDRMTDKEGFGAVCAELGIPSPRTVVVDVQRDARAAGGPGVDVGRTVGGGDPLTFPVIAKAASTTAYAGVSFPGKQKVFQVAGAAELDDLVDVLARAGYQGTFLVQDLVPGDDAGMRILTCYSDRRARVRFSSFGRVLLEEHTPGALGNPAGIVTGGGAEVAEQATRLLEHVGWTGYANFDLKVDPRDGRAVFFELNPRLGRSNYYVTASGQNPLELYVREHLQGLDPLPPGAPALADAERLYTVLPPALLLRYVADPALRARVRSLVRSGRAVDPLRYRPERDPRRLAYVAAAHLNQVRKFREHYPLERARAVRAEAEALTRRAGA</sequence>
<dbReference type="SUPFAM" id="SSF56059">
    <property type="entry name" value="Glutathione synthetase ATP-binding domain-like"/>
    <property type="match status" value="1"/>
</dbReference>
<organism evidence="3 4">
    <name type="scientific">Pseudokineococcus basanitobsidens</name>
    <dbReference type="NCBI Taxonomy" id="1926649"/>
    <lineage>
        <taxon>Bacteria</taxon>
        <taxon>Bacillati</taxon>
        <taxon>Actinomycetota</taxon>
        <taxon>Actinomycetes</taxon>
        <taxon>Kineosporiales</taxon>
        <taxon>Kineosporiaceae</taxon>
        <taxon>Pseudokineococcus</taxon>
    </lineage>
</organism>
<reference evidence="3 4" key="1">
    <citation type="journal article" date="2017" name="Int. J. Syst. Evol. Microbiol.">
        <title>Pseudokineococcus basanitobsidens sp. nov., isolated from volcanic rock.</title>
        <authorList>
            <person name="Lee D.W."/>
            <person name="Park M.Y."/>
            <person name="Kim J.J."/>
            <person name="Kim B.S."/>
        </authorList>
    </citation>
    <scope>NUCLEOTIDE SEQUENCE [LARGE SCALE GENOMIC DNA]</scope>
    <source>
        <strain evidence="3 4">DSM 103726</strain>
    </source>
</reference>
<gene>
    <name evidence="3" type="ORF">WDZ17_13120</name>
</gene>
<keyword evidence="4" id="KW-1185">Reference proteome</keyword>
<evidence type="ECO:0000256" key="1">
    <source>
        <dbReference type="PROSITE-ProRule" id="PRU00409"/>
    </source>
</evidence>
<proteinExistence type="predicted"/>
<feature type="domain" description="ATP-grasp" evidence="2">
    <location>
        <begin position="135"/>
        <end position="347"/>
    </location>
</feature>
<name>A0ABU8RMQ5_9ACTN</name>